<dbReference type="EC" id="2.1.1.77" evidence="5"/>
<keyword evidence="4" id="KW-0949">S-adenosyl-L-methionine</keyword>
<evidence type="ECO:0000256" key="4">
    <source>
        <dbReference type="ARBA" id="ARBA00022691"/>
    </source>
</evidence>
<keyword evidence="7" id="KW-1185">Reference proteome</keyword>
<evidence type="ECO:0000313" key="6">
    <source>
        <dbReference type="EMBL" id="MBW0144575.1"/>
    </source>
</evidence>
<reference evidence="6 7" key="1">
    <citation type="submission" date="2021-07" db="EMBL/GenBank/DDBJ databases">
        <title>The draft genome sequence of Sphingomicrobium sp. B8.</title>
        <authorList>
            <person name="Mu L."/>
        </authorList>
    </citation>
    <scope>NUCLEOTIDE SEQUENCE [LARGE SCALE GENOMIC DNA]</scope>
    <source>
        <strain evidence="6 7">B8</strain>
    </source>
</reference>
<accession>A0ABS6V5E9</accession>
<keyword evidence="3 6" id="KW-0808">Transferase</keyword>
<evidence type="ECO:0000256" key="3">
    <source>
        <dbReference type="ARBA" id="ARBA00022679"/>
    </source>
</evidence>
<dbReference type="PANTHER" id="PTHR11579:SF0">
    <property type="entry name" value="PROTEIN-L-ISOASPARTATE(D-ASPARTATE) O-METHYLTRANSFERASE"/>
    <property type="match status" value="1"/>
</dbReference>
<evidence type="ECO:0000256" key="5">
    <source>
        <dbReference type="NCBIfam" id="TIGR00080"/>
    </source>
</evidence>
<evidence type="ECO:0000256" key="2">
    <source>
        <dbReference type="ARBA" id="ARBA00022603"/>
    </source>
</evidence>
<dbReference type="Proteomes" id="UP000698028">
    <property type="component" value="Unassembled WGS sequence"/>
</dbReference>
<dbReference type="InterPro" id="IPR000682">
    <property type="entry name" value="PCMT"/>
</dbReference>
<gene>
    <name evidence="6" type="ORF">KTQ36_04610</name>
</gene>
<dbReference type="NCBIfam" id="TIGR00080">
    <property type="entry name" value="pimt"/>
    <property type="match status" value="1"/>
</dbReference>
<dbReference type="GO" id="GO:0032259">
    <property type="term" value="P:methylation"/>
    <property type="evidence" value="ECO:0007669"/>
    <property type="project" value="UniProtKB-KW"/>
</dbReference>
<dbReference type="GO" id="GO:0004719">
    <property type="term" value="F:protein-L-isoaspartate (D-aspartate) O-methyltransferase activity"/>
    <property type="evidence" value="ECO:0007669"/>
    <property type="project" value="UniProtKB-EC"/>
</dbReference>
<dbReference type="Pfam" id="PF01135">
    <property type="entry name" value="PCMT"/>
    <property type="match status" value="1"/>
</dbReference>
<evidence type="ECO:0000256" key="1">
    <source>
        <dbReference type="ARBA" id="ARBA00022490"/>
    </source>
</evidence>
<dbReference type="RefSeq" id="WP_218632555.1">
    <property type="nucleotide sequence ID" value="NZ_JAHVAH010000001.1"/>
</dbReference>
<protein>
    <recommendedName>
        <fullName evidence="5">Protein-L-isoaspartate O-methyltransferase</fullName>
        <ecNumber evidence="5">2.1.1.77</ecNumber>
    </recommendedName>
</protein>
<dbReference type="NCBIfam" id="NF001453">
    <property type="entry name" value="PRK00312.1"/>
    <property type="match status" value="1"/>
</dbReference>
<keyword evidence="1" id="KW-0963">Cytoplasm</keyword>
<organism evidence="6 7">
    <name type="scientific">Sphingomicrobium clamense</name>
    <dbReference type="NCBI Taxonomy" id="2851013"/>
    <lineage>
        <taxon>Bacteria</taxon>
        <taxon>Pseudomonadati</taxon>
        <taxon>Pseudomonadota</taxon>
        <taxon>Alphaproteobacteria</taxon>
        <taxon>Sphingomonadales</taxon>
        <taxon>Sphingomonadaceae</taxon>
        <taxon>Sphingomicrobium</taxon>
    </lineage>
</organism>
<evidence type="ECO:0000313" key="7">
    <source>
        <dbReference type="Proteomes" id="UP000698028"/>
    </source>
</evidence>
<keyword evidence="2 6" id="KW-0489">Methyltransferase</keyword>
<sequence length="201" mass="21209">MSRLAMVRDQIAARGISDLLLLEAMRRVPRHLFVPPSLVRRAVEDCALPIGEGQTISQPYIAALMIEAAQIEPGHAVLEVGSGSGYVAALLATMGAQVTAIEVVPALCDAAQERVAALGLSIVMRCGDGKAGAPDKAPFQSIIVSATGSDPPDALVEQLDEGGRLVMPVRGRRGEILRVLTKSGDWLDDRPLGAVRFVPLV</sequence>
<comment type="caution">
    <text evidence="6">The sequence shown here is derived from an EMBL/GenBank/DDBJ whole genome shotgun (WGS) entry which is preliminary data.</text>
</comment>
<proteinExistence type="predicted"/>
<dbReference type="EMBL" id="JAHVAH010000001">
    <property type="protein sequence ID" value="MBW0144575.1"/>
    <property type="molecule type" value="Genomic_DNA"/>
</dbReference>
<name>A0ABS6V5E9_9SPHN</name>
<dbReference type="CDD" id="cd02440">
    <property type="entry name" value="AdoMet_MTases"/>
    <property type="match status" value="1"/>
</dbReference>
<dbReference type="PANTHER" id="PTHR11579">
    <property type="entry name" value="PROTEIN-L-ISOASPARTATE O-METHYLTRANSFERASE"/>
    <property type="match status" value="1"/>
</dbReference>